<proteinExistence type="predicted"/>
<feature type="domain" description="GmrSD restriction endonucleases N-terminal" evidence="1">
    <location>
        <begin position="53"/>
        <end position="190"/>
    </location>
</feature>
<dbReference type="PANTHER" id="PTHR39639">
    <property type="entry name" value="CHROMOSOME 16, WHOLE GENOME SHOTGUN SEQUENCE"/>
    <property type="match status" value="1"/>
</dbReference>
<dbReference type="PANTHER" id="PTHR39639:SF1">
    <property type="entry name" value="DUF262 DOMAIN-CONTAINING PROTEIN"/>
    <property type="match status" value="1"/>
</dbReference>
<dbReference type="OrthoDB" id="9770340at2"/>
<gene>
    <name evidence="2" type="ORF">CJ255_18305</name>
</gene>
<dbReference type="AlphaFoldDB" id="A0A2A6RFF2"/>
<protein>
    <recommendedName>
        <fullName evidence="1">GmrSD restriction endonucleases N-terminal domain-containing protein</fullName>
    </recommendedName>
</protein>
<name>A0A2A6RFF2_9CHLR</name>
<keyword evidence="3" id="KW-1185">Reference proteome</keyword>
<accession>A0A2A6RFF2</accession>
<dbReference type="Pfam" id="PF03235">
    <property type="entry name" value="GmrSD_N"/>
    <property type="match status" value="1"/>
</dbReference>
<evidence type="ECO:0000313" key="3">
    <source>
        <dbReference type="Proteomes" id="UP000220527"/>
    </source>
</evidence>
<evidence type="ECO:0000313" key="2">
    <source>
        <dbReference type="EMBL" id="PDW01608.1"/>
    </source>
</evidence>
<evidence type="ECO:0000259" key="1">
    <source>
        <dbReference type="Pfam" id="PF03235"/>
    </source>
</evidence>
<organism evidence="2 3">
    <name type="scientific">Candidatus Viridilinea mediisalina</name>
    <dbReference type="NCBI Taxonomy" id="2024553"/>
    <lineage>
        <taxon>Bacteria</taxon>
        <taxon>Bacillati</taxon>
        <taxon>Chloroflexota</taxon>
        <taxon>Chloroflexia</taxon>
        <taxon>Chloroflexales</taxon>
        <taxon>Chloroflexineae</taxon>
        <taxon>Oscillochloridaceae</taxon>
        <taxon>Candidatus Viridilinea</taxon>
    </lineage>
</organism>
<reference evidence="3" key="1">
    <citation type="submission" date="2017-08" db="EMBL/GenBank/DDBJ databases">
        <authorList>
            <person name="Grouzdev D.S."/>
            <person name="Gaisin V.A."/>
            <person name="Rysina M.S."/>
            <person name="Gorlenko V.M."/>
        </authorList>
    </citation>
    <scope>NUCLEOTIDE SEQUENCE [LARGE SCALE GENOMIC DNA]</scope>
    <source>
        <strain evidence="3">Kir15-3F</strain>
    </source>
</reference>
<dbReference type="EMBL" id="NQWI01000124">
    <property type="protein sequence ID" value="PDW01608.1"/>
    <property type="molecule type" value="Genomic_DNA"/>
</dbReference>
<dbReference type="InterPro" id="IPR004919">
    <property type="entry name" value="GmrSD_N"/>
</dbReference>
<dbReference type="Proteomes" id="UP000220527">
    <property type="component" value="Unassembled WGS sequence"/>
</dbReference>
<comment type="caution">
    <text evidence="2">The sequence shown here is derived from an EMBL/GenBank/DDBJ whole genome shotgun (WGS) entry which is preliminary data.</text>
</comment>
<sequence length="372" mass="43299">MTEADAGLNSQRQKQTDVEGLDANTFDLGEYPIDSLLIRSETRTVYEVVRRMNNNQYILDPDFQRDFVWDEKKQSKLIESALMRIPLPVFYLAEERDGRVVVVDGLQRLSTFQSYLKNELRLRGFKGNSKELNGLRFDELPPKLQNRIEDTQLILYIIDAKVPDRARLDIFERVNSGVALSRQQMRNCLYVGAATRWLREQARNPSFVEATDQGLNSLTMRDREVINRFCGFYLSGVAGYRQCKGDIDEFLAETLRQMNDMGAEQLSRELTPIFERSMRNNYHVFGKHAFRKHTSPDGKRNVINIALFDVYSVLMTRYSEHFVAENKEVFYQRFQDLQADTAFYYAITISTNDVRNVEARFAQIDAFHALIN</sequence>